<protein>
    <submittedName>
        <fullName evidence="1">Uncharacterized protein</fullName>
    </submittedName>
</protein>
<dbReference type="KEGG" id="smax:FJR03_02990"/>
<dbReference type="RefSeq" id="WP_193114182.1">
    <property type="nucleotide sequence ID" value="NZ_CP041165.1"/>
</dbReference>
<organism evidence="1 2">
    <name type="scientific">Sulfurimonas marina</name>
    <dbReference type="NCBI Taxonomy" id="2590551"/>
    <lineage>
        <taxon>Bacteria</taxon>
        <taxon>Pseudomonadati</taxon>
        <taxon>Campylobacterota</taxon>
        <taxon>Epsilonproteobacteria</taxon>
        <taxon>Campylobacterales</taxon>
        <taxon>Sulfurimonadaceae</taxon>
        <taxon>Sulfurimonas</taxon>
    </lineage>
</organism>
<accession>A0A7M1ATP1</accession>
<sequence>MGKVEDKIKVDLLQNIYSDSVAIYEFIESRFKLAEEERQKIIERINSMNDGLVLILKDVKLS</sequence>
<proteinExistence type="predicted"/>
<dbReference type="AlphaFoldDB" id="A0A7M1ATP1"/>
<dbReference type="Proteomes" id="UP000593910">
    <property type="component" value="Chromosome"/>
</dbReference>
<gene>
    <name evidence="1" type="ORF">FJR03_02990</name>
</gene>
<reference evidence="1 2" key="1">
    <citation type="submission" date="2019-06" db="EMBL/GenBank/DDBJ databases">
        <title>Sulfurimonas gotlandica sp. nov., a chemoautotrophic and psychrotolerant epsilonproteobacterium isolated from a pelagic redoxcline, and an emended description of the genus Sulfurimonas.</title>
        <authorList>
            <person name="Wang S."/>
            <person name="Jiang L."/>
            <person name="Shao Z."/>
        </authorList>
    </citation>
    <scope>NUCLEOTIDE SEQUENCE [LARGE SCALE GENOMIC DNA]</scope>
    <source>
        <strain evidence="1 2">B2</strain>
    </source>
</reference>
<keyword evidence="2" id="KW-1185">Reference proteome</keyword>
<evidence type="ECO:0000313" key="2">
    <source>
        <dbReference type="Proteomes" id="UP000593910"/>
    </source>
</evidence>
<name>A0A7M1ATP1_9BACT</name>
<dbReference type="EMBL" id="CP041165">
    <property type="protein sequence ID" value="QOP40760.1"/>
    <property type="molecule type" value="Genomic_DNA"/>
</dbReference>
<evidence type="ECO:0000313" key="1">
    <source>
        <dbReference type="EMBL" id="QOP40760.1"/>
    </source>
</evidence>